<dbReference type="Proteomes" id="UP001595699">
    <property type="component" value="Unassembled WGS sequence"/>
</dbReference>
<dbReference type="EMBL" id="JBHRZH010000001">
    <property type="protein sequence ID" value="MFC3759407.1"/>
    <property type="molecule type" value="Genomic_DNA"/>
</dbReference>
<protein>
    <submittedName>
        <fullName evidence="1">Uncharacterized protein</fullName>
    </submittedName>
</protein>
<organism evidence="1 2">
    <name type="scientific">Tenggerimyces flavus</name>
    <dbReference type="NCBI Taxonomy" id="1708749"/>
    <lineage>
        <taxon>Bacteria</taxon>
        <taxon>Bacillati</taxon>
        <taxon>Actinomycetota</taxon>
        <taxon>Actinomycetes</taxon>
        <taxon>Propionibacteriales</taxon>
        <taxon>Nocardioidaceae</taxon>
        <taxon>Tenggerimyces</taxon>
    </lineage>
</organism>
<evidence type="ECO:0000313" key="2">
    <source>
        <dbReference type="Proteomes" id="UP001595699"/>
    </source>
</evidence>
<proteinExistence type="predicted"/>
<reference evidence="2" key="1">
    <citation type="journal article" date="2019" name="Int. J. Syst. Evol. Microbiol.">
        <title>The Global Catalogue of Microorganisms (GCM) 10K type strain sequencing project: providing services to taxonomists for standard genome sequencing and annotation.</title>
        <authorList>
            <consortium name="The Broad Institute Genomics Platform"/>
            <consortium name="The Broad Institute Genome Sequencing Center for Infectious Disease"/>
            <person name="Wu L."/>
            <person name="Ma J."/>
        </authorList>
    </citation>
    <scope>NUCLEOTIDE SEQUENCE [LARGE SCALE GENOMIC DNA]</scope>
    <source>
        <strain evidence="2">CGMCC 4.7241</strain>
    </source>
</reference>
<accession>A0ABV7Y2T7</accession>
<keyword evidence="2" id="KW-1185">Reference proteome</keyword>
<name>A0ABV7Y2T7_9ACTN</name>
<dbReference type="RefSeq" id="WP_205122198.1">
    <property type="nucleotide sequence ID" value="NZ_JAFBCM010000001.1"/>
</dbReference>
<comment type="caution">
    <text evidence="1">The sequence shown here is derived from an EMBL/GenBank/DDBJ whole genome shotgun (WGS) entry which is preliminary data.</text>
</comment>
<gene>
    <name evidence="1" type="ORF">ACFOUW_01015</name>
</gene>
<evidence type="ECO:0000313" key="1">
    <source>
        <dbReference type="EMBL" id="MFC3759407.1"/>
    </source>
</evidence>
<sequence>MPRYYTYEVELSDYDGSWEGSGRRESRSDLERDADDVARAILEVWVMDHPDDVDGGVRMQVYGDDPEDYPADGLTNVRVFVYEGTLEAHDDAPSAAAYLVNHPGDD</sequence>